<reference evidence="1" key="2">
    <citation type="submission" date="2004-02" db="EMBL/GenBank/DDBJ databases">
        <authorList>
            <consortium name="Genoscope"/>
            <consortium name="Whitehead Institute Centre for Genome Research"/>
        </authorList>
    </citation>
    <scope>NUCLEOTIDE SEQUENCE</scope>
</reference>
<dbReference type="Pfam" id="PF13637">
    <property type="entry name" value="Ank_4"/>
    <property type="match status" value="1"/>
</dbReference>
<gene>
    <name evidence="1" type="ORF">GSTENG00038166001</name>
</gene>
<sequence length="33" mass="3834">RLLKEGADPNHRHRLGWTALMVAAMNRHHRSVC</sequence>
<accession>Q4RAC3</accession>
<feature type="non-terminal residue" evidence="1">
    <location>
        <position position="1"/>
    </location>
</feature>
<protein>
    <submittedName>
        <fullName evidence="1">(spotted green pufferfish) hypothetical protein</fullName>
    </submittedName>
</protein>
<dbReference type="KEGG" id="tng:GSTEN00038166G001"/>
<dbReference type="SUPFAM" id="SSF48403">
    <property type="entry name" value="Ankyrin repeat"/>
    <property type="match status" value="1"/>
</dbReference>
<dbReference type="OrthoDB" id="47330at2759"/>
<dbReference type="InterPro" id="IPR036770">
    <property type="entry name" value="Ankyrin_rpt-contain_sf"/>
</dbReference>
<dbReference type="EMBL" id="CAAE01024042">
    <property type="protein sequence ID" value="CAG14660.1"/>
    <property type="molecule type" value="Genomic_DNA"/>
</dbReference>
<dbReference type="InterPro" id="IPR002110">
    <property type="entry name" value="Ankyrin_rpt"/>
</dbReference>
<feature type="non-terminal residue" evidence="1">
    <location>
        <position position="33"/>
    </location>
</feature>
<proteinExistence type="predicted"/>
<comment type="caution">
    <text evidence="1">The sequence shown here is derived from an EMBL/GenBank/DDBJ whole genome shotgun (WGS) entry which is preliminary data.</text>
</comment>
<name>Q4RAC3_TETNG</name>
<dbReference type="AlphaFoldDB" id="Q4RAC3"/>
<evidence type="ECO:0000313" key="1">
    <source>
        <dbReference type="EMBL" id="CAG14660.1"/>
    </source>
</evidence>
<organism evidence="1">
    <name type="scientific">Tetraodon nigroviridis</name>
    <name type="common">Spotted green pufferfish</name>
    <name type="synonym">Chelonodon nigroviridis</name>
    <dbReference type="NCBI Taxonomy" id="99883"/>
    <lineage>
        <taxon>Eukaryota</taxon>
        <taxon>Metazoa</taxon>
        <taxon>Chordata</taxon>
        <taxon>Craniata</taxon>
        <taxon>Vertebrata</taxon>
        <taxon>Euteleostomi</taxon>
        <taxon>Actinopterygii</taxon>
        <taxon>Neopterygii</taxon>
        <taxon>Teleostei</taxon>
        <taxon>Neoteleostei</taxon>
        <taxon>Acanthomorphata</taxon>
        <taxon>Eupercaria</taxon>
        <taxon>Tetraodontiformes</taxon>
        <taxon>Tetradontoidea</taxon>
        <taxon>Tetraodontidae</taxon>
        <taxon>Tetraodon</taxon>
    </lineage>
</organism>
<reference evidence="1" key="1">
    <citation type="journal article" date="2004" name="Nature">
        <title>Genome duplication in the teleost fish Tetraodon nigroviridis reveals the early vertebrate proto-karyotype.</title>
        <authorList>
            <person name="Jaillon O."/>
            <person name="Aury J.-M."/>
            <person name="Brunet F."/>
            <person name="Petit J.-L."/>
            <person name="Stange-Thomann N."/>
            <person name="Mauceli E."/>
            <person name="Bouneau L."/>
            <person name="Fischer C."/>
            <person name="Ozouf-Costaz C."/>
            <person name="Bernot A."/>
            <person name="Nicaud S."/>
            <person name="Jaffe D."/>
            <person name="Fisher S."/>
            <person name="Lutfalla G."/>
            <person name="Dossat C."/>
            <person name="Segurens B."/>
            <person name="Dasilva C."/>
            <person name="Salanoubat M."/>
            <person name="Levy M."/>
            <person name="Boudet N."/>
            <person name="Castellano S."/>
            <person name="Anthouard V."/>
            <person name="Jubin C."/>
            <person name="Castelli V."/>
            <person name="Katinka M."/>
            <person name="Vacherie B."/>
            <person name="Biemont C."/>
            <person name="Skalli Z."/>
            <person name="Cattolico L."/>
            <person name="Poulain J."/>
            <person name="De Berardinis V."/>
            <person name="Cruaud C."/>
            <person name="Duprat S."/>
            <person name="Brottier P."/>
            <person name="Coutanceau J.-P."/>
            <person name="Gouzy J."/>
            <person name="Parra G."/>
            <person name="Lardier G."/>
            <person name="Chapple C."/>
            <person name="McKernan K.J."/>
            <person name="McEwan P."/>
            <person name="Bosak S."/>
            <person name="Kellis M."/>
            <person name="Volff J.-N."/>
            <person name="Guigo R."/>
            <person name="Zody M.C."/>
            <person name="Mesirov J."/>
            <person name="Lindblad-Toh K."/>
            <person name="Birren B."/>
            <person name="Nusbaum C."/>
            <person name="Kahn D."/>
            <person name="Robinson-Rechavi M."/>
            <person name="Laudet V."/>
            <person name="Schachter V."/>
            <person name="Quetier F."/>
            <person name="Saurin W."/>
            <person name="Scarpelli C."/>
            <person name="Wincker P."/>
            <person name="Lander E.S."/>
            <person name="Weissenbach J."/>
            <person name="Roest Crollius H."/>
        </authorList>
    </citation>
    <scope>NUCLEOTIDE SEQUENCE [LARGE SCALE GENOMIC DNA]</scope>
</reference>
<dbReference type="Gene3D" id="1.25.40.20">
    <property type="entry name" value="Ankyrin repeat-containing domain"/>
    <property type="match status" value="1"/>
</dbReference>